<dbReference type="CDD" id="cd08551">
    <property type="entry name" value="Fe-ADH"/>
    <property type="match status" value="1"/>
</dbReference>
<dbReference type="InterPro" id="IPR056798">
    <property type="entry name" value="ADH_Fe_C"/>
</dbReference>
<feature type="domain" description="Fe-containing alcohol dehydrogenase-like C-terminal" evidence="5">
    <location>
        <begin position="189"/>
        <end position="384"/>
    </location>
</feature>
<dbReference type="InterPro" id="IPR018211">
    <property type="entry name" value="ADH_Fe_CS"/>
</dbReference>
<organism evidence="6 7">
    <name type="scientific">Halalkalibacter oceani</name>
    <dbReference type="NCBI Taxonomy" id="1653776"/>
    <lineage>
        <taxon>Bacteria</taxon>
        <taxon>Bacillati</taxon>
        <taxon>Bacillota</taxon>
        <taxon>Bacilli</taxon>
        <taxon>Bacillales</taxon>
        <taxon>Bacillaceae</taxon>
        <taxon>Halalkalibacter</taxon>
    </lineage>
</organism>
<evidence type="ECO:0000313" key="7">
    <source>
        <dbReference type="Proteomes" id="UP001139179"/>
    </source>
</evidence>
<dbReference type="GO" id="GO:0046872">
    <property type="term" value="F:metal ion binding"/>
    <property type="evidence" value="ECO:0007669"/>
    <property type="project" value="InterPro"/>
</dbReference>
<feature type="domain" description="Alcohol dehydrogenase iron-type/glycerol dehydrogenase GldA" evidence="4">
    <location>
        <begin position="10"/>
        <end position="178"/>
    </location>
</feature>
<dbReference type="AlphaFoldDB" id="A0A9X2IMD0"/>
<sequence>MGKNYQFSIPTIIKCGRGISAQIGETLKSYRLKKLLIVTDKGVRQANLLEKIEASLRSSGIDYTIYNDVEPNPKAELVEEGVSFLNAEQCDSVLGIGGGSSLDTAKGIAAMVTNNGSILDYEGIGKLPNPTLPLFAIPTTAGTGSEATASTVFTDRETLFKAVIISPHLFPKVSFLDPDLILQLPQGITAATGMDALTHAIESYVSKDATPVSRALAIQAIKMIATDLEKTYFVGTDVESRENMLVASMLAGVAFSQSRLGNVHAISHTFGGVFNIPHGIANATLLPFVMEFNLPACAEKMKDIAVALGENVTGLNTLQAGEKAIEAVKRLNQSLNIPNNIKELGVSLDHLPQMVEDSMRSANVLSNPRLTRAEDIAAIIERAYATEEL</sequence>
<protein>
    <submittedName>
        <fullName evidence="6">Iron-containing alcohol dehydrogenase</fullName>
    </submittedName>
</protein>
<dbReference type="Pfam" id="PF00465">
    <property type="entry name" value="Fe-ADH"/>
    <property type="match status" value="1"/>
</dbReference>
<keyword evidence="7" id="KW-1185">Reference proteome</keyword>
<comment type="caution">
    <text evidence="6">The sequence shown here is derived from an EMBL/GenBank/DDBJ whole genome shotgun (WGS) entry which is preliminary data.</text>
</comment>
<gene>
    <name evidence="6" type="ORF">M3202_00820</name>
</gene>
<dbReference type="EMBL" id="JAMBOL010000001">
    <property type="protein sequence ID" value="MCM3712611.1"/>
    <property type="molecule type" value="Genomic_DNA"/>
</dbReference>
<evidence type="ECO:0000256" key="1">
    <source>
        <dbReference type="ARBA" id="ARBA00007358"/>
    </source>
</evidence>
<dbReference type="Proteomes" id="UP001139179">
    <property type="component" value="Unassembled WGS sequence"/>
</dbReference>
<dbReference type="Gene3D" id="3.40.50.1970">
    <property type="match status" value="1"/>
</dbReference>
<accession>A0A9X2IMD0</accession>
<comment type="similarity">
    <text evidence="1">Belongs to the iron-containing alcohol dehydrogenase family.</text>
</comment>
<evidence type="ECO:0000259" key="5">
    <source>
        <dbReference type="Pfam" id="PF25137"/>
    </source>
</evidence>
<dbReference type="PANTHER" id="PTHR11496:SF102">
    <property type="entry name" value="ALCOHOL DEHYDROGENASE 4"/>
    <property type="match status" value="1"/>
</dbReference>
<dbReference type="SUPFAM" id="SSF56796">
    <property type="entry name" value="Dehydroquinate synthase-like"/>
    <property type="match status" value="1"/>
</dbReference>
<keyword evidence="3" id="KW-0520">NAD</keyword>
<dbReference type="FunFam" id="1.20.1090.10:FF:000001">
    <property type="entry name" value="Aldehyde-alcohol dehydrogenase"/>
    <property type="match status" value="1"/>
</dbReference>
<evidence type="ECO:0000259" key="4">
    <source>
        <dbReference type="Pfam" id="PF00465"/>
    </source>
</evidence>
<dbReference type="RefSeq" id="WP_251221484.1">
    <property type="nucleotide sequence ID" value="NZ_JAMBOL010000001.1"/>
</dbReference>
<evidence type="ECO:0000256" key="2">
    <source>
        <dbReference type="ARBA" id="ARBA00023002"/>
    </source>
</evidence>
<dbReference type="GO" id="GO:0004022">
    <property type="term" value="F:alcohol dehydrogenase (NAD+) activity"/>
    <property type="evidence" value="ECO:0007669"/>
    <property type="project" value="TreeGrafter"/>
</dbReference>
<dbReference type="FunFam" id="3.40.50.1970:FF:000003">
    <property type="entry name" value="Alcohol dehydrogenase, iron-containing"/>
    <property type="match status" value="1"/>
</dbReference>
<proteinExistence type="inferred from homology"/>
<dbReference type="Gene3D" id="1.20.1090.10">
    <property type="entry name" value="Dehydroquinate synthase-like - alpha domain"/>
    <property type="match status" value="1"/>
</dbReference>
<dbReference type="Pfam" id="PF25137">
    <property type="entry name" value="ADH_Fe_C"/>
    <property type="match status" value="1"/>
</dbReference>
<keyword evidence="2" id="KW-0560">Oxidoreductase</keyword>
<name>A0A9X2IMD0_9BACI</name>
<dbReference type="InterPro" id="IPR039697">
    <property type="entry name" value="Alcohol_dehydrogenase_Fe"/>
</dbReference>
<evidence type="ECO:0000313" key="6">
    <source>
        <dbReference type="EMBL" id="MCM3712611.1"/>
    </source>
</evidence>
<evidence type="ECO:0000256" key="3">
    <source>
        <dbReference type="ARBA" id="ARBA00023027"/>
    </source>
</evidence>
<reference evidence="6" key="1">
    <citation type="submission" date="2022-05" db="EMBL/GenBank/DDBJ databases">
        <title>Comparative Genomics of Spacecraft Associated Microbes.</title>
        <authorList>
            <person name="Tran M.T."/>
            <person name="Wright A."/>
            <person name="Seuylemezian A."/>
            <person name="Eisen J."/>
            <person name="Coil D."/>
        </authorList>
    </citation>
    <scope>NUCLEOTIDE SEQUENCE</scope>
    <source>
        <strain evidence="6">214.1.1</strain>
    </source>
</reference>
<dbReference type="InterPro" id="IPR001670">
    <property type="entry name" value="ADH_Fe/GldA"/>
</dbReference>
<dbReference type="PANTHER" id="PTHR11496">
    <property type="entry name" value="ALCOHOL DEHYDROGENASE"/>
    <property type="match status" value="1"/>
</dbReference>
<dbReference type="PROSITE" id="PS00913">
    <property type="entry name" value="ADH_IRON_1"/>
    <property type="match status" value="1"/>
</dbReference>